<feature type="domain" description="HTH araC/xylS-type" evidence="4">
    <location>
        <begin position="15"/>
        <end position="116"/>
    </location>
</feature>
<name>A0A6N4V7U4_9MYCO</name>
<proteinExistence type="predicted"/>
<dbReference type="InterPro" id="IPR009057">
    <property type="entry name" value="Homeodomain-like_sf"/>
</dbReference>
<dbReference type="SMART" id="SM00342">
    <property type="entry name" value="HTH_ARAC"/>
    <property type="match status" value="1"/>
</dbReference>
<evidence type="ECO:0000313" key="6">
    <source>
        <dbReference type="Proteomes" id="UP000466785"/>
    </source>
</evidence>
<evidence type="ECO:0000256" key="1">
    <source>
        <dbReference type="ARBA" id="ARBA00023015"/>
    </source>
</evidence>
<keyword evidence="6" id="KW-1185">Reference proteome</keyword>
<dbReference type="GO" id="GO:0003700">
    <property type="term" value="F:DNA-binding transcription factor activity"/>
    <property type="evidence" value="ECO:0007669"/>
    <property type="project" value="InterPro"/>
</dbReference>
<dbReference type="GO" id="GO:0043565">
    <property type="term" value="F:sequence-specific DNA binding"/>
    <property type="evidence" value="ECO:0007669"/>
    <property type="project" value="InterPro"/>
</dbReference>
<dbReference type="PROSITE" id="PS01124">
    <property type="entry name" value="HTH_ARAC_FAMILY_2"/>
    <property type="match status" value="1"/>
</dbReference>
<protein>
    <recommendedName>
        <fullName evidence="4">HTH araC/xylS-type domain-containing protein</fullName>
    </recommendedName>
</protein>
<keyword evidence="1" id="KW-0805">Transcription regulation</keyword>
<sequence length="117" mass="13198">MVNAKSMAKYPRMLRRALDFIDGNAEYDITIRDIAAAADVTPRAIQYAFREHLQTTPLEYLRRVRLERAHKALVSADPARETVTSIAGRCGFTHPGRFSSAYKAVFGIEPSRTLRSQ</sequence>
<evidence type="ECO:0000256" key="3">
    <source>
        <dbReference type="ARBA" id="ARBA00023163"/>
    </source>
</evidence>
<dbReference type="Proteomes" id="UP000466785">
    <property type="component" value="Chromosome"/>
</dbReference>
<gene>
    <name evidence="5" type="ORF">MPOR_28080</name>
</gene>
<reference evidence="5 6" key="1">
    <citation type="journal article" date="2019" name="Emerg. Microbes Infect.">
        <title>Comprehensive subspecies identification of 175 nontuberculous mycobacteria species based on 7547 genomic profiles.</title>
        <authorList>
            <person name="Matsumoto Y."/>
            <person name="Kinjo T."/>
            <person name="Motooka D."/>
            <person name="Nabeya D."/>
            <person name="Jung N."/>
            <person name="Uechi K."/>
            <person name="Horii T."/>
            <person name="Iida T."/>
            <person name="Fujita J."/>
            <person name="Nakamura S."/>
        </authorList>
    </citation>
    <scope>NUCLEOTIDE SEQUENCE [LARGE SCALE GENOMIC DNA]</scope>
    <source>
        <strain evidence="5 6">JCM 12603</strain>
    </source>
</reference>
<dbReference type="Pfam" id="PF12833">
    <property type="entry name" value="HTH_18"/>
    <property type="match status" value="1"/>
</dbReference>
<organism evidence="5 6">
    <name type="scientific">Mycolicibacterium poriferae</name>
    <dbReference type="NCBI Taxonomy" id="39694"/>
    <lineage>
        <taxon>Bacteria</taxon>
        <taxon>Bacillati</taxon>
        <taxon>Actinomycetota</taxon>
        <taxon>Actinomycetes</taxon>
        <taxon>Mycobacteriales</taxon>
        <taxon>Mycobacteriaceae</taxon>
        <taxon>Mycolicibacterium</taxon>
    </lineage>
</organism>
<evidence type="ECO:0000259" key="4">
    <source>
        <dbReference type="PROSITE" id="PS01124"/>
    </source>
</evidence>
<dbReference type="SUPFAM" id="SSF46689">
    <property type="entry name" value="Homeodomain-like"/>
    <property type="match status" value="2"/>
</dbReference>
<dbReference type="InterPro" id="IPR050204">
    <property type="entry name" value="AraC_XylS_family_regulators"/>
</dbReference>
<evidence type="ECO:0000256" key="2">
    <source>
        <dbReference type="ARBA" id="ARBA00023125"/>
    </source>
</evidence>
<dbReference type="Gene3D" id="1.10.10.60">
    <property type="entry name" value="Homeodomain-like"/>
    <property type="match status" value="1"/>
</dbReference>
<dbReference type="RefSeq" id="WP_163674557.1">
    <property type="nucleotide sequence ID" value="NZ_AP022570.1"/>
</dbReference>
<dbReference type="AlphaFoldDB" id="A0A6N4V7U4"/>
<keyword evidence="3" id="KW-0804">Transcription</keyword>
<dbReference type="PANTHER" id="PTHR46796">
    <property type="entry name" value="HTH-TYPE TRANSCRIPTIONAL ACTIVATOR RHAS-RELATED"/>
    <property type="match status" value="1"/>
</dbReference>
<accession>A0A6N4V7U4</accession>
<dbReference type="InterPro" id="IPR018060">
    <property type="entry name" value="HTH_AraC"/>
</dbReference>
<dbReference type="PANTHER" id="PTHR46796:SF12">
    <property type="entry name" value="HTH-TYPE DNA-BINDING TRANSCRIPTIONAL ACTIVATOR EUTR"/>
    <property type="match status" value="1"/>
</dbReference>
<evidence type="ECO:0000313" key="5">
    <source>
        <dbReference type="EMBL" id="BBX51782.1"/>
    </source>
</evidence>
<keyword evidence="2" id="KW-0238">DNA-binding</keyword>
<dbReference type="EMBL" id="AP022570">
    <property type="protein sequence ID" value="BBX51782.1"/>
    <property type="molecule type" value="Genomic_DNA"/>
</dbReference>
<dbReference type="KEGG" id="mpof:MPOR_28080"/>